<organism evidence="1 2">
    <name type="scientific">Portunus trituberculatus</name>
    <name type="common">Swimming crab</name>
    <name type="synonym">Neptunus trituberculatus</name>
    <dbReference type="NCBI Taxonomy" id="210409"/>
    <lineage>
        <taxon>Eukaryota</taxon>
        <taxon>Metazoa</taxon>
        <taxon>Ecdysozoa</taxon>
        <taxon>Arthropoda</taxon>
        <taxon>Crustacea</taxon>
        <taxon>Multicrustacea</taxon>
        <taxon>Malacostraca</taxon>
        <taxon>Eumalacostraca</taxon>
        <taxon>Eucarida</taxon>
        <taxon>Decapoda</taxon>
        <taxon>Pleocyemata</taxon>
        <taxon>Brachyura</taxon>
        <taxon>Eubrachyura</taxon>
        <taxon>Portunoidea</taxon>
        <taxon>Portunidae</taxon>
        <taxon>Portuninae</taxon>
        <taxon>Portunus</taxon>
    </lineage>
</organism>
<accession>A0A5B7DB58</accession>
<reference evidence="1 2" key="1">
    <citation type="submission" date="2019-05" db="EMBL/GenBank/DDBJ databases">
        <title>Another draft genome of Portunus trituberculatus and its Hox gene families provides insights of decapod evolution.</title>
        <authorList>
            <person name="Jeong J.-H."/>
            <person name="Song I."/>
            <person name="Kim S."/>
            <person name="Choi T."/>
            <person name="Kim D."/>
            <person name="Ryu S."/>
            <person name="Kim W."/>
        </authorList>
    </citation>
    <scope>NUCLEOTIDE SEQUENCE [LARGE SCALE GENOMIC DNA]</scope>
    <source>
        <tissue evidence="1">Muscle</tissue>
    </source>
</reference>
<comment type="caution">
    <text evidence="1">The sequence shown here is derived from an EMBL/GenBank/DDBJ whole genome shotgun (WGS) entry which is preliminary data.</text>
</comment>
<evidence type="ECO:0000313" key="2">
    <source>
        <dbReference type="Proteomes" id="UP000324222"/>
    </source>
</evidence>
<evidence type="ECO:0000313" key="1">
    <source>
        <dbReference type="EMBL" id="MPC18541.1"/>
    </source>
</evidence>
<keyword evidence="2" id="KW-1185">Reference proteome</keyword>
<protein>
    <submittedName>
        <fullName evidence="1">Uncharacterized protein</fullName>
    </submittedName>
</protein>
<dbReference type="AlphaFoldDB" id="A0A5B7DB58"/>
<dbReference type="Proteomes" id="UP000324222">
    <property type="component" value="Unassembled WGS sequence"/>
</dbReference>
<name>A0A5B7DB58_PORTR</name>
<gene>
    <name evidence="1" type="ORF">E2C01_011429</name>
</gene>
<sequence>MPRVAYTTSTTTTTTTTTVTLITFTMYTPVLDHQQQLISLSLIGFINPPMCITTIISTGTSITSVTFSTIFQSPNTMSPTSILC</sequence>
<dbReference type="EMBL" id="VSRR010000690">
    <property type="protein sequence ID" value="MPC18541.1"/>
    <property type="molecule type" value="Genomic_DNA"/>
</dbReference>
<proteinExistence type="predicted"/>